<evidence type="ECO:0000313" key="4">
    <source>
        <dbReference type="Proteomes" id="UP000515976"/>
    </source>
</evidence>
<reference evidence="3 4" key="1">
    <citation type="submission" date="2020-08" db="EMBL/GenBank/DDBJ databases">
        <title>Genome sequence of Phycicoccus endophyticus JCM 31784T.</title>
        <authorList>
            <person name="Hyun D.-W."/>
            <person name="Bae J.-W."/>
        </authorList>
    </citation>
    <scope>NUCLEOTIDE SEQUENCE [LARGE SCALE GENOMIC DNA]</scope>
    <source>
        <strain evidence="3 4">JCM 31784</strain>
    </source>
</reference>
<organism evidence="3 4">
    <name type="scientific">Phycicoccus endophyticus</name>
    <dbReference type="NCBI Taxonomy" id="1690220"/>
    <lineage>
        <taxon>Bacteria</taxon>
        <taxon>Bacillati</taxon>
        <taxon>Actinomycetota</taxon>
        <taxon>Actinomycetes</taxon>
        <taxon>Micrococcales</taxon>
        <taxon>Intrasporangiaceae</taxon>
        <taxon>Phycicoccus</taxon>
    </lineage>
</organism>
<dbReference type="InterPro" id="IPR013538">
    <property type="entry name" value="ASHA1/2-like_C"/>
</dbReference>
<dbReference type="InterPro" id="IPR023393">
    <property type="entry name" value="START-like_dom_sf"/>
</dbReference>
<name>A0A7G9R0Z3_9MICO</name>
<evidence type="ECO:0000256" key="1">
    <source>
        <dbReference type="ARBA" id="ARBA00006817"/>
    </source>
</evidence>
<comment type="similarity">
    <text evidence="1">Belongs to the AHA1 family.</text>
</comment>
<sequence length="165" mass="18485">MSTPHPTGRLVEGREGLDLVVTRTLPGSLQDAWESLTDPERTARWMGRWKGTGAPGETIRVQMAFEEGAPWMEVRVTQCDPPHRLRVVTLSEHAPWDLSFELTGAGDRCELRFVHHGVAPAEVGEVGPGWEYYLDRLLAAATDGPQPSWEDYPDAQRAYYEQQLG</sequence>
<evidence type="ECO:0000313" key="3">
    <source>
        <dbReference type="EMBL" id="QNN49268.1"/>
    </source>
</evidence>
<dbReference type="Gene3D" id="3.30.530.20">
    <property type="match status" value="1"/>
</dbReference>
<keyword evidence="4" id="KW-1185">Reference proteome</keyword>
<feature type="domain" description="Activator of Hsp90 ATPase homologue 1/2-like C-terminal" evidence="2">
    <location>
        <begin position="30"/>
        <end position="139"/>
    </location>
</feature>
<dbReference type="KEGG" id="pei:H9L10_13785"/>
<dbReference type="SUPFAM" id="SSF55961">
    <property type="entry name" value="Bet v1-like"/>
    <property type="match status" value="1"/>
</dbReference>
<dbReference type="Proteomes" id="UP000515976">
    <property type="component" value="Chromosome"/>
</dbReference>
<dbReference type="EMBL" id="CP060712">
    <property type="protein sequence ID" value="QNN49268.1"/>
    <property type="molecule type" value="Genomic_DNA"/>
</dbReference>
<dbReference type="CDD" id="cd08899">
    <property type="entry name" value="SRPBCC_CalC_Aha1-like_6"/>
    <property type="match status" value="1"/>
</dbReference>
<proteinExistence type="inferred from homology"/>
<dbReference type="RefSeq" id="WP_166101422.1">
    <property type="nucleotide sequence ID" value="NZ_BMMY01000006.1"/>
</dbReference>
<gene>
    <name evidence="3" type="ORF">H9L10_13785</name>
</gene>
<dbReference type="AlphaFoldDB" id="A0A7G9R0Z3"/>
<evidence type="ECO:0000259" key="2">
    <source>
        <dbReference type="Pfam" id="PF08327"/>
    </source>
</evidence>
<protein>
    <submittedName>
        <fullName evidence="3">SRPBCC family protein</fullName>
    </submittedName>
</protein>
<accession>A0A7G9R0Z3</accession>
<dbReference type="Pfam" id="PF08327">
    <property type="entry name" value="AHSA1"/>
    <property type="match status" value="1"/>
</dbReference>